<accession>A0ACC2H0S3</accession>
<organism evidence="1 2">
    <name type="scientific">Dallia pectoralis</name>
    <name type="common">Alaska blackfish</name>
    <dbReference type="NCBI Taxonomy" id="75939"/>
    <lineage>
        <taxon>Eukaryota</taxon>
        <taxon>Metazoa</taxon>
        <taxon>Chordata</taxon>
        <taxon>Craniata</taxon>
        <taxon>Vertebrata</taxon>
        <taxon>Euteleostomi</taxon>
        <taxon>Actinopterygii</taxon>
        <taxon>Neopterygii</taxon>
        <taxon>Teleostei</taxon>
        <taxon>Protacanthopterygii</taxon>
        <taxon>Esociformes</taxon>
        <taxon>Umbridae</taxon>
        <taxon>Dallia</taxon>
    </lineage>
</organism>
<proteinExistence type="predicted"/>
<protein>
    <submittedName>
        <fullName evidence="1">Uncharacterized protein</fullName>
    </submittedName>
</protein>
<sequence>MSHGQKTKRPRTPAKMSAPDTREASPQGPTSNLPDSLTSAEFRASIADTVRTAVTDAIVPLSSSIDALHAAVEAQGSRLKDVESGLSEHSDRLVRLEDTVSHLSKDNCRLRDKLDDLEFRSCRNNVRILNVPEKMELDGTLTFVSSLLLEVLGPSRVLSSAPKLDCAHRLGRLPDDPTNARPRPLICCLHDFQDRDRILRRRNKSQLFFRGRKILIFLDMISSVSEKRATFLGVKWQLYERNVRFSLRHPARLNVEHSGERLVFDSACEAQKWYDSTFQHAH</sequence>
<evidence type="ECO:0000313" key="2">
    <source>
        <dbReference type="Proteomes" id="UP001157502"/>
    </source>
</evidence>
<dbReference type="Proteomes" id="UP001157502">
    <property type="component" value="Chromosome 7"/>
</dbReference>
<comment type="caution">
    <text evidence="1">The sequence shown here is derived from an EMBL/GenBank/DDBJ whole genome shotgun (WGS) entry which is preliminary data.</text>
</comment>
<reference evidence="1" key="1">
    <citation type="submission" date="2021-05" db="EMBL/GenBank/DDBJ databases">
        <authorList>
            <person name="Pan Q."/>
            <person name="Jouanno E."/>
            <person name="Zahm M."/>
            <person name="Klopp C."/>
            <person name="Cabau C."/>
            <person name="Louis A."/>
            <person name="Berthelot C."/>
            <person name="Parey E."/>
            <person name="Roest Crollius H."/>
            <person name="Montfort J."/>
            <person name="Robinson-Rechavi M."/>
            <person name="Bouchez O."/>
            <person name="Lampietro C."/>
            <person name="Lopez Roques C."/>
            <person name="Donnadieu C."/>
            <person name="Postlethwait J."/>
            <person name="Bobe J."/>
            <person name="Dillon D."/>
            <person name="Chandos A."/>
            <person name="von Hippel F."/>
            <person name="Guiguen Y."/>
        </authorList>
    </citation>
    <scope>NUCLEOTIDE SEQUENCE</scope>
    <source>
        <strain evidence="1">YG-Jan2019</strain>
    </source>
</reference>
<keyword evidence="2" id="KW-1185">Reference proteome</keyword>
<dbReference type="EMBL" id="CM055734">
    <property type="protein sequence ID" value="KAJ8009629.1"/>
    <property type="molecule type" value="Genomic_DNA"/>
</dbReference>
<name>A0ACC2H0S3_DALPE</name>
<gene>
    <name evidence="1" type="ORF">DPEC_G00090900</name>
</gene>
<evidence type="ECO:0000313" key="1">
    <source>
        <dbReference type="EMBL" id="KAJ8009629.1"/>
    </source>
</evidence>